<keyword evidence="1" id="KW-0238">DNA-binding</keyword>
<protein>
    <submittedName>
        <fullName evidence="1">DNA-binding transcriptional regulator AlpA</fullName>
    </submittedName>
</protein>
<proteinExistence type="predicted"/>
<evidence type="ECO:0000313" key="2">
    <source>
        <dbReference type="Proteomes" id="UP001225356"/>
    </source>
</evidence>
<dbReference type="RefSeq" id="WP_307566131.1">
    <property type="nucleotide sequence ID" value="NZ_JAUSQU010000001.1"/>
</dbReference>
<name>A0ABT9QPJ7_9ACTN</name>
<reference evidence="1 2" key="1">
    <citation type="submission" date="2023-07" db="EMBL/GenBank/DDBJ databases">
        <title>Sequencing the genomes of 1000 actinobacteria strains.</title>
        <authorList>
            <person name="Klenk H.-P."/>
        </authorList>
    </citation>
    <scope>NUCLEOTIDE SEQUENCE [LARGE SCALE GENOMIC DNA]</scope>
    <source>
        <strain evidence="1 2">DSM 46740</strain>
    </source>
</reference>
<sequence>MEYEFRFVVTGASVDDVGIVDLLCRDLDAMLFRGGGVDLLDIAMNGENVLEAAMAAARTVVELVPSMRLLHLHRDLVGIPEIAERVGVTRQNVHQWVNGERRNDASPFPSPEGTAGRASVWLWVEVNNWLKQHRMGDEVNLPNRYEMSDIDSALNHELHLRTKLSIDRWRRNRLFGVATLYSANLEIDETEDELQVEDEFQLTWGVDASVKYKAAMQ</sequence>
<gene>
    <name evidence="1" type="ORF">J2853_007891</name>
</gene>
<comment type="caution">
    <text evidence="1">The sequence shown here is derived from an EMBL/GenBank/DDBJ whole genome shotgun (WGS) entry which is preliminary data.</text>
</comment>
<dbReference type="EMBL" id="JAUSQU010000001">
    <property type="protein sequence ID" value="MDP9848680.1"/>
    <property type="molecule type" value="Genomic_DNA"/>
</dbReference>
<dbReference type="GO" id="GO:0003677">
    <property type="term" value="F:DNA binding"/>
    <property type="evidence" value="ECO:0007669"/>
    <property type="project" value="UniProtKB-KW"/>
</dbReference>
<dbReference type="Proteomes" id="UP001225356">
    <property type="component" value="Unassembled WGS sequence"/>
</dbReference>
<organism evidence="1 2">
    <name type="scientific">Streptosporangium lutulentum</name>
    <dbReference type="NCBI Taxonomy" id="1461250"/>
    <lineage>
        <taxon>Bacteria</taxon>
        <taxon>Bacillati</taxon>
        <taxon>Actinomycetota</taxon>
        <taxon>Actinomycetes</taxon>
        <taxon>Streptosporangiales</taxon>
        <taxon>Streptosporangiaceae</taxon>
        <taxon>Streptosporangium</taxon>
    </lineage>
</organism>
<keyword evidence="2" id="KW-1185">Reference proteome</keyword>
<evidence type="ECO:0000313" key="1">
    <source>
        <dbReference type="EMBL" id="MDP9848680.1"/>
    </source>
</evidence>
<accession>A0ABT9QPJ7</accession>